<organism evidence="2 3">
    <name type="scientific">Mytilus edulis</name>
    <name type="common">Blue mussel</name>
    <dbReference type="NCBI Taxonomy" id="6550"/>
    <lineage>
        <taxon>Eukaryota</taxon>
        <taxon>Metazoa</taxon>
        <taxon>Spiralia</taxon>
        <taxon>Lophotrochozoa</taxon>
        <taxon>Mollusca</taxon>
        <taxon>Bivalvia</taxon>
        <taxon>Autobranchia</taxon>
        <taxon>Pteriomorphia</taxon>
        <taxon>Mytilida</taxon>
        <taxon>Mytiloidea</taxon>
        <taxon>Mytilidae</taxon>
        <taxon>Mytilinae</taxon>
        <taxon>Mytilus</taxon>
    </lineage>
</organism>
<dbReference type="SUPFAM" id="SSF53098">
    <property type="entry name" value="Ribonuclease H-like"/>
    <property type="match status" value="1"/>
</dbReference>
<dbReference type="EMBL" id="CAJPWZ010003335">
    <property type="protein sequence ID" value="CAG2258099.1"/>
    <property type="molecule type" value="Genomic_DNA"/>
</dbReference>
<dbReference type="AlphaFoldDB" id="A0A8S3VLD9"/>
<dbReference type="GO" id="GO:0003676">
    <property type="term" value="F:nucleic acid binding"/>
    <property type="evidence" value="ECO:0007669"/>
    <property type="project" value="InterPro"/>
</dbReference>
<evidence type="ECO:0000313" key="2">
    <source>
        <dbReference type="EMBL" id="CAG2258099.1"/>
    </source>
</evidence>
<sequence length="208" mass="23502">MPFGNSPASEEFKRRMDEALVGLIGVKVIHDDILIYGLGTNDKDTQEDHDKNLIGLMDQCRQKNTLSRAYIIEESSGQDRRSETEKEIETVNAIQFSPITAIRCKTIQSATAEDEELQILSKTIDRRLDTSNQYEFTHTTSSPRFPQSNGKVENAIKTAKRLIVKSHKDVKDPYLALLDWRNTSSEGLDSSPSQRMFGRRGRTLLPSA</sequence>
<feature type="region of interest" description="Disordered" evidence="1">
    <location>
        <begin position="185"/>
        <end position="208"/>
    </location>
</feature>
<gene>
    <name evidence="2" type="ORF">MEDL_69212</name>
</gene>
<name>A0A8S3VLD9_MYTED</name>
<dbReference type="Gene3D" id="3.30.70.270">
    <property type="match status" value="1"/>
</dbReference>
<dbReference type="Gene3D" id="3.30.420.10">
    <property type="entry name" value="Ribonuclease H-like superfamily/Ribonuclease H"/>
    <property type="match status" value="1"/>
</dbReference>
<keyword evidence="3" id="KW-1185">Reference proteome</keyword>
<comment type="caution">
    <text evidence="2">The sequence shown here is derived from an EMBL/GenBank/DDBJ whole genome shotgun (WGS) entry which is preliminary data.</text>
</comment>
<dbReference type="InterPro" id="IPR036397">
    <property type="entry name" value="RNaseH_sf"/>
</dbReference>
<reference evidence="2" key="1">
    <citation type="submission" date="2021-03" db="EMBL/GenBank/DDBJ databases">
        <authorList>
            <person name="Bekaert M."/>
        </authorList>
    </citation>
    <scope>NUCLEOTIDE SEQUENCE</scope>
</reference>
<evidence type="ECO:0008006" key="4">
    <source>
        <dbReference type="Google" id="ProtNLM"/>
    </source>
</evidence>
<dbReference type="InterPro" id="IPR050951">
    <property type="entry name" value="Retrovirus_Pol_polyprotein"/>
</dbReference>
<dbReference type="PANTHER" id="PTHR37984">
    <property type="entry name" value="PROTEIN CBG26694"/>
    <property type="match status" value="1"/>
</dbReference>
<accession>A0A8S3VLD9</accession>
<dbReference type="Proteomes" id="UP000683360">
    <property type="component" value="Unassembled WGS sequence"/>
</dbReference>
<evidence type="ECO:0000256" key="1">
    <source>
        <dbReference type="SAM" id="MobiDB-lite"/>
    </source>
</evidence>
<proteinExistence type="predicted"/>
<feature type="compositionally biased region" description="Polar residues" evidence="1">
    <location>
        <begin position="185"/>
        <end position="194"/>
    </location>
</feature>
<protein>
    <recommendedName>
        <fullName evidence="4">Integrase catalytic domain-containing protein</fullName>
    </recommendedName>
</protein>
<dbReference type="InterPro" id="IPR043128">
    <property type="entry name" value="Rev_trsase/Diguanyl_cyclase"/>
</dbReference>
<dbReference type="PANTHER" id="PTHR37984:SF8">
    <property type="entry name" value="CCHC-TYPE DOMAIN-CONTAINING PROTEIN"/>
    <property type="match status" value="1"/>
</dbReference>
<dbReference type="InterPro" id="IPR012337">
    <property type="entry name" value="RNaseH-like_sf"/>
</dbReference>
<evidence type="ECO:0000313" key="3">
    <source>
        <dbReference type="Proteomes" id="UP000683360"/>
    </source>
</evidence>
<dbReference type="OrthoDB" id="2286242at2759"/>